<feature type="compositionally biased region" description="Basic and acidic residues" evidence="1">
    <location>
        <begin position="178"/>
        <end position="187"/>
    </location>
</feature>
<reference evidence="2 3" key="1">
    <citation type="journal article" date="2015" name="Proc. Natl. Acad. Sci. U.S.A.">
        <title>The resurrection genome of Boea hygrometrica: A blueprint for survival of dehydration.</title>
        <authorList>
            <person name="Xiao L."/>
            <person name="Yang G."/>
            <person name="Zhang L."/>
            <person name="Yang X."/>
            <person name="Zhao S."/>
            <person name="Ji Z."/>
            <person name="Zhou Q."/>
            <person name="Hu M."/>
            <person name="Wang Y."/>
            <person name="Chen M."/>
            <person name="Xu Y."/>
            <person name="Jin H."/>
            <person name="Xiao X."/>
            <person name="Hu G."/>
            <person name="Bao F."/>
            <person name="Hu Y."/>
            <person name="Wan P."/>
            <person name="Li L."/>
            <person name="Deng X."/>
            <person name="Kuang T."/>
            <person name="Xiang C."/>
            <person name="Zhu J.K."/>
            <person name="Oliver M.J."/>
            <person name="He Y."/>
        </authorList>
    </citation>
    <scope>NUCLEOTIDE SEQUENCE [LARGE SCALE GENOMIC DNA]</scope>
    <source>
        <strain evidence="3">cv. XS01</strain>
    </source>
</reference>
<evidence type="ECO:0000313" key="3">
    <source>
        <dbReference type="Proteomes" id="UP000250235"/>
    </source>
</evidence>
<gene>
    <name evidence="2" type="ORF">F511_27241</name>
</gene>
<keyword evidence="3" id="KW-1185">Reference proteome</keyword>
<dbReference type="EMBL" id="KV005037">
    <property type="protein sequence ID" value="KZV34561.1"/>
    <property type="molecule type" value="Genomic_DNA"/>
</dbReference>
<proteinExistence type="predicted"/>
<evidence type="ECO:0000256" key="1">
    <source>
        <dbReference type="SAM" id="MobiDB-lite"/>
    </source>
</evidence>
<dbReference type="Proteomes" id="UP000250235">
    <property type="component" value="Unassembled WGS sequence"/>
</dbReference>
<evidence type="ECO:0000313" key="2">
    <source>
        <dbReference type="EMBL" id="KZV34561.1"/>
    </source>
</evidence>
<dbReference type="AlphaFoldDB" id="A0A2Z7BRF0"/>
<feature type="region of interest" description="Disordered" evidence="1">
    <location>
        <begin position="169"/>
        <end position="192"/>
    </location>
</feature>
<name>A0A2Z7BRF0_9LAMI</name>
<sequence>MVQVMTLLMSTSRLDVRTSERLLQHSNAKSAGGRNSAVYGARVKRRRYEEPAVARSGAQGMIRRRFDLRDQQMREFRVTSCWFGKTVEEVERRRFVKLKRCVLEPAAEGIVSNALRLENQPKSIRQRFAFALKIQQLACTRIKTSSNDLAATIQQRRNFSSDANSAATQIQQRRRPHLLHEASEPSRRSGATSFQTLHFRTSSEGIVSNALRLENQPVEAMLTFNSWLVQGLKPAATIQQRRFSNDDSAATIQQRCNFSSDANSAATQIQQRRRPHLLHEASEPRFLDAKQDCCTESFTVKIRRDFSHAYKADFTL</sequence>
<organism evidence="2 3">
    <name type="scientific">Dorcoceras hygrometricum</name>
    <dbReference type="NCBI Taxonomy" id="472368"/>
    <lineage>
        <taxon>Eukaryota</taxon>
        <taxon>Viridiplantae</taxon>
        <taxon>Streptophyta</taxon>
        <taxon>Embryophyta</taxon>
        <taxon>Tracheophyta</taxon>
        <taxon>Spermatophyta</taxon>
        <taxon>Magnoliopsida</taxon>
        <taxon>eudicotyledons</taxon>
        <taxon>Gunneridae</taxon>
        <taxon>Pentapetalae</taxon>
        <taxon>asterids</taxon>
        <taxon>lamiids</taxon>
        <taxon>Lamiales</taxon>
        <taxon>Gesneriaceae</taxon>
        <taxon>Didymocarpoideae</taxon>
        <taxon>Trichosporeae</taxon>
        <taxon>Loxocarpinae</taxon>
        <taxon>Dorcoceras</taxon>
    </lineage>
</organism>
<protein>
    <submittedName>
        <fullName evidence="2">Uncharacterized protein</fullName>
    </submittedName>
</protein>
<accession>A0A2Z7BRF0</accession>